<dbReference type="InterPro" id="IPR027417">
    <property type="entry name" value="P-loop_NTPase"/>
</dbReference>
<keyword evidence="5 15" id="KW-0347">Helicase</keyword>
<comment type="caution">
    <text evidence="15">The sequence shown here is derived from an EMBL/GenBank/DDBJ whole genome shotgun (WGS) entry which is preliminary data.</text>
</comment>
<dbReference type="Proteomes" id="UP001267426">
    <property type="component" value="Unassembled WGS sequence"/>
</dbReference>
<proteinExistence type="inferred from homology"/>
<sequence length="659" mass="69976">LPLFRSSALPPVPAAPPADALDALRSRWGYSAFRPGQDEAVAAALAGRDVLAVLPTGGGKSLVYQVPAVVRPGVVLVVSPLVALMRDQVDALARRGVPAVAVHGRLSPREADQVWTNAEFGRYRLVYLTPERLQTELFQARAPRLDVSLLAVDEAHCVSEWGHDFRPAYRRIAEARPLLTDAEGRPAPAVAVTATATPEVRRDVLDQLALRDPAVVVRGFDRPNLVWSVHHVQDPGRQVLDVFTGVAGAGLVYAGTRRGTEEAARRLAREGISAEPYHAGLDPDRRDATQRRWLEGETRVIAATSAFGMGIDKPDVRAVVHTAPPLTIESYYQEAGRAGRDGQRAYAALALGPDAARGPRALVEASHPTAAEVQAVYDAAGSLAQLAVGALPDGPTVLDLARVAAVAAVAGVSGATVRAAADRLAAAGAWDVVREREGVVHVRVPNGLDRLADLGGADGLRAFVRALSRELPPAAAAGWTAVRLDRLAPSLGLAPARLDAGLDHLAGRGAIEVRRPAQGLTLAWAAPRSRFAPTDGGALGGDRRRAGRRLDDVLAYASGAGCRRQHLLAYFGEPAPPRCGRCDVCLGRHRAGEVTPADEPALRGLLRAAEQGETAAAPGRRERELADWLAHEGYLRLTDPLAVRYELTPKGQRHLERGG</sequence>
<dbReference type="Pfam" id="PF16124">
    <property type="entry name" value="RecQ_Zn_bind"/>
    <property type="match status" value="1"/>
</dbReference>
<evidence type="ECO:0000256" key="3">
    <source>
        <dbReference type="ARBA" id="ARBA00022741"/>
    </source>
</evidence>
<evidence type="ECO:0000259" key="13">
    <source>
        <dbReference type="PROSITE" id="PS51192"/>
    </source>
</evidence>
<dbReference type="PROSITE" id="PS51194">
    <property type="entry name" value="HELICASE_CTER"/>
    <property type="match status" value="1"/>
</dbReference>
<keyword evidence="3" id="KW-0547">Nucleotide-binding</keyword>
<dbReference type="SMART" id="SM00487">
    <property type="entry name" value="DEXDc"/>
    <property type="match status" value="1"/>
</dbReference>
<evidence type="ECO:0000256" key="10">
    <source>
        <dbReference type="ARBA" id="ARBA00034808"/>
    </source>
</evidence>
<feature type="domain" description="Helicase C-terminal" evidence="14">
    <location>
        <begin position="238"/>
        <end position="384"/>
    </location>
</feature>
<dbReference type="EMBL" id="JAVRHT010000018">
    <property type="protein sequence ID" value="MDT0631916.1"/>
    <property type="molecule type" value="Genomic_DNA"/>
</dbReference>
<feature type="domain" description="Helicase ATP-binding" evidence="13">
    <location>
        <begin position="41"/>
        <end position="214"/>
    </location>
</feature>
<comment type="catalytic activity">
    <reaction evidence="9">
        <text>Couples ATP hydrolysis with the unwinding of duplex DNA by translocating in the 3'-5' direction.</text>
        <dbReference type="EC" id="5.6.2.4"/>
    </reaction>
</comment>
<evidence type="ECO:0000256" key="11">
    <source>
        <dbReference type="ARBA" id="ARBA00044535"/>
    </source>
</evidence>
<dbReference type="PROSITE" id="PS51192">
    <property type="entry name" value="HELICASE_ATP_BIND_1"/>
    <property type="match status" value="1"/>
</dbReference>
<evidence type="ECO:0000256" key="12">
    <source>
        <dbReference type="ARBA" id="ARBA00044550"/>
    </source>
</evidence>
<evidence type="ECO:0000256" key="6">
    <source>
        <dbReference type="ARBA" id="ARBA00022840"/>
    </source>
</evidence>
<name>A0ABU3BRK3_9BACT</name>
<comment type="similarity">
    <text evidence="1">Belongs to the helicase family. RecQ subfamily.</text>
</comment>
<keyword evidence="6" id="KW-0067">ATP-binding</keyword>
<dbReference type="SMART" id="SM00490">
    <property type="entry name" value="HELICc"/>
    <property type="match status" value="1"/>
</dbReference>
<dbReference type="GO" id="GO:0016787">
    <property type="term" value="F:hydrolase activity"/>
    <property type="evidence" value="ECO:0007669"/>
    <property type="project" value="UniProtKB-KW"/>
</dbReference>
<dbReference type="EC" id="5.6.2.4" evidence="10"/>
<dbReference type="InterPro" id="IPR032284">
    <property type="entry name" value="RecQ_Zn-bd"/>
</dbReference>
<evidence type="ECO:0000256" key="5">
    <source>
        <dbReference type="ARBA" id="ARBA00022806"/>
    </source>
</evidence>
<dbReference type="RefSeq" id="WP_311663336.1">
    <property type="nucleotide sequence ID" value="NZ_JAVRHT010000018.1"/>
</dbReference>
<evidence type="ECO:0000313" key="16">
    <source>
        <dbReference type="Proteomes" id="UP001267426"/>
    </source>
</evidence>
<dbReference type="Pfam" id="PF00270">
    <property type="entry name" value="DEAD"/>
    <property type="match status" value="1"/>
</dbReference>
<dbReference type="GO" id="GO:0003678">
    <property type="term" value="F:DNA helicase activity"/>
    <property type="evidence" value="ECO:0007669"/>
    <property type="project" value="UniProtKB-EC"/>
</dbReference>
<organism evidence="15 16">
    <name type="scientific">Rubrivirga litoralis</name>
    <dbReference type="NCBI Taxonomy" id="3075598"/>
    <lineage>
        <taxon>Bacteria</taxon>
        <taxon>Pseudomonadati</taxon>
        <taxon>Rhodothermota</taxon>
        <taxon>Rhodothermia</taxon>
        <taxon>Rhodothermales</taxon>
        <taxon>Rubricoccaceae</taxon>
        <taxon>Rubrivirga</taxon>
    </lineage>
</organism>
<dbReference type="CDD" id="cd17920">
    <property type="entry name" value="DEXHc_RecQ"/>
    <property type="match status" value="1"/>
</dbReference>
<evidence type="ECO:0000256" key="4">
    <source>
        <dbReference type="ARBA" id="ARBA00022801"/>
    </source>
</evidence>
<dbReference type="NCBIfam" id="TIGR00614">
    <property type="entry name" value="recQ_fam"/>
    <property type="match status" value="1"/>
</dbReference>
<protein>
    <recommendedName>
        <fullName evidence="11">ATP-dependent DNA helicase RecQ</fullName>
        <ecNumber evidence="10">5.6.2.4</ecNumber>
    </recommendedName>
    <alternativeName>
        <fullName evidence="12">DNA 3'-5' helicase RecQ</fullName>
    </alternativeName>
</protein>
<evidence type="ECO:0000259" key="14">
    <source>
        <dbReference type="PROSITE" id="PS51194"/>
    </source>
</evidence>
<reference evidence="15 16" key="1">
    <citation type="submission" date="2023-09" db="EMBL/GenBank/DDBJ databases">
        <authorList>
            <person name="Rey-Velasco X."/>
        </authorList>
    </citation>
    <scope>NUCLEOTIDE SEQUENCE [LARGE SCALE GENOMIC DNA]</scope>
    <source>
        <strain evidence="15 16">F394</strain>
    </source>
</reference>
<evidence type="ECO:0000256" key="8">
    <source>
        <dbReference type="ARBA" id="ARBA00023235"/>
    </source>
</evidence>
<dbReference type="PANTHER" id="PTHR13710">
    <property type="entry name" value="DNA HELICASE RECQ FAMILY MEMBER"/>
    <property type="match status" value="1"/>
</dbReference>
<dbReference type="InterPro" id="IPR004589">
    <property type="entry name" value="DNA_helicase_ATP-dep_RecQ"/>
</dbReference>
<keyword evidence="16" id="KW-1185">Reference proteome</keyword>
<feature type="non-terminal residue" evidence="15">
    <location>
        <position position="1"/>
    </location>
</feature>
<dbReference type="SUPFAM" id="SSF52540">
    <property type="entry name" value="P-loop containing nucleoside triphosphate hydrolases"/>
    <property type="match status" value="1"/>
</dbReference>
<accession>A0ABU3BRK3</accession>
<keyword evidence="7" id="KW-0238">DNA-binding</keyword>
<dbReference type="Gene3D" id="1.10.10.10">
    <property type="entry name" value="Winged helix-like DNA-binding domain superfamily/Winged helix DNA-binding domain"/>
    <property type="match status" value="1"/>
</dbReference>
<dbReference type="InterPro" id="IPR011545">
    <property type="entry name" value="DEAD/DEAH_box_helicase_dom"/>
</dbReference>
<dbReference type="InterPro" id="IPR014001">
    <property type="entry name" value="Helicase_ATP-bd"/>
</dbReference>
<evidence type="ECO:0000256" key="9">
    <source>
        <dbReference type="ARBA" id="ARBA00034617"/>
    </source>
</evidence>
<evidence type="ECO:0000256" key="1">
    <source>
        <dbReference type="ARBA" id="ARBA00005446"/>
    </source>
</evidence>
<evidence type="ECO:0000256" key="2">
    <source>
        <dbReference type="ARBA" id="ARBA00022723"/>
    </source>
</evidence>
<dbReference type="Pfam" id="PF00271">
    <property type="entry name" value="Helicase_C"/>
    <property type="match status" value="1"/>
</dbReference>
<keyword evidence="2" id="KW-0479">Metal-binding</keyword>
<dbReference type="InterPro" id="IPR036388">
    <property type="entry name" value="WH-like_DNA-bd_sf"/>
</dbReference>
<evidence type="ECO:0000256" key="7">
    <source>
        <dbReference type="ARBA" id="ARBA00023125"/>
    </source>
</evidence>
<dbReference type="Gene3D" id="3.40.50.300">
    <property type="entry name" value="P-loop containing nucleotide triphosphate hydrolases"/>
    <property type="match status" value="2"/>
</dbReference>
<dbReference type="PANTHER" id="PTHR13710:SF105">
    <property type="entry name" value="ATP-DEPENDENT DNA HELICASE Q1"/>
    <property type="match status" value="1"/>
</dbReference>
<keyword evidence="8" id="KW-0413">Isomerase</keyword>
<dbReference type="InterPro" id="IPR001650">
    <property type="entry name" value="Helicase_C-like"/>
</dbReference>
<keyword evidence="4 15" id="KW-0378">Hydrolase</keyword>
<gene>
    <name evidence="15" type="ORF">RM540_09180</name>
</gene>
<evidence type="ECO:0000313" key="15">
    <source>
        <dbReference type="EMBL" id="MDT0631916.1"/>
    </source>
</evidence>